<keyword evidence="12" id="KW-1185">Reference proteome</keyword>
<dbReference type="PROSITE" id="PS51918">
    <property type="entry name" value="RADICAL_SAM"/>
    <property type="match status" value="1"/>
</dbReference>
<feature type="binding site" evidence="8">
    <location>
        <position position="39"/>
    </location>
    <ligand>
        <name>[4Fe-4S] cluster</name>
        <dbReference type="ChEBI" id="CHEBI:49883"/>
        <note>4Fe-4S-S-AdoMet</note>
    </ligand>
</feature>
<comment type="similarity">
    <text evidence="8">Belongs to the radical SAM superfamily. 7-carboxy-7-deazaguanine synthase family.</text>
</comment>
<evidence type="ECO:0000313" key="12">
    <source>
        <dbReference type="Proteomes" id="UP000427373"/>
    </source>
</evidence>
<dbReference type="CDD" id="cd01335">
    <property type="entry name" value="Radical_SAM"/>
    <property type="match status" value="1"/>
</dbReference>
<keyword evidence="4 8" id="KW-0460">Magnesium</keyword>
<proteinExistence type="inferred from homology"/>
<feature type="binding site" evidence="8">
    <location>
        <position position="36"/>
    </location>
    <ligand>
        <name>[4Fe-4S] cluster</name>
        <dbReference type="ChEBI" id="CHEBI:49883"/>
        <note>4Fe-4S-S-AdoMet</note>
    </ligand>
</feature>
<dbReference type="GO" id="GO:0000287">
    <property type="term" value="F:magnesium ion binding"/>
    <property type="evidence" value="ECO:0007669"/>
    <property type="project" value="UniProtKB-UniRule"/>
</dbReference>
<dbReference type="AlphaFoldDB" id="A0A650CHC7"/>
<dbReference type="KEGG" id="soh:D1869_08370"/>
<dbReference type="Proteomes" id="UP000427373">
    <property type="component" value="Chromosome"/>
</dbReference>
<evidence type="ECO:0000256" key="7">
    <source>
        <dbReference type="ARBA" id="ARBA00023239"/>
    </source>
</evidence>
<dbReference type="PANTHER" id="PTHR42836:SF1">
    <property type="entry name" value="7-CARBOXY-7-DEAZAGUANINE SYNTHASE"/>
    <property type="match status" value="1"/>
</dbReference>
<keyword evidence="2 8" id="KW-0949">S-adenosyl-L-methionine</keyword>
<evidence type="ECO:0000256" key="1">
    <source>
        <dbReference type="ARBA" id="ARBA00022485"/>
    </source>
</evidence>
<name>A0A650CHC7_SULOH</name>
<dbReference type="SUPFAM" id="SSF102114">
    <property type="entry name" value="Radical SAM enzymes"/>
    <property type="match status" value="1"/>
</dbReference>
<evidence type="ECO:0000313" key="13">
    <source>
        <dbReference type="Proteomes" id="UP000582213"/>
    </source>
</evidence>
<feature type="binding site" evidence="8">
    <location>
        <position position="41"/>
    </location>
    <ligand>
        <name>Mg(2+)</name>
        <dbReference type="ChEBI" id="CHEBI:18420"/>
    </ligand>
</feature>
<comment type="subunit">
    <text evidence="8">Homodimer.</text>
</comment>
<comment type="cofactor">
    <cofactor evidence="8">
        <name>Mg(2+)</name>
        <dbReference type="ChEBI" id="CHEBI:18420"/>
    </cofactor>
</comment>
<dbReference type="GO" id="GO:0016840">
    <property type="term" value="F:carbon-nitrogen lyase activity"/>
    <property type="evidence" value="ECO:0007669"/>
    <property type="project" value="UniProtKB-UniRule"/>
</dbReference>
<dbReference type="EMBL" id="CP045484">
    <property type="protein sequence ID" value="QGR17200.1"/>
    <property type="molecule type" value="Genomic_DNA"/>
</dbReference>
<evidence type="ECO:0000256" key="4">
    <source>
        <dbReference type="ARBA" id="ARBA00022842"/>
    </source>
</evidence>
<sequence length="212" mass="24646">MVRYWISEIFTSIQGEGEVIGTPSNFIRLAGCHLRCIWCDTKYAWHKYDGEEMSIEQILDKIDKRIKFTTITGGEPLLQDILPLVEALKSLNHKVLIETSGTIKPSKKLRELVDIFSVSPKLSNSGYKFKYNFKDDNWATYFKFVIVNPLEDIQEIIRFIRENNIEPSKVILQLDGRKENYTEGLRELIDIILKLGIPFRVLPQFHRIVGIQ</sequence>
<keyword evidence="7 8" id="KW-0456">Lyase</keyword>
<comment type="cofactor">
    <cofactor evidence="8">
        <name>S-adenosyl-L-methionine</name>
        <dbReference type="ChEBI" id="CHEBI:59789"/>
    </cofactor>
    <text evidence="8">Binds 1 S-adenosyl-L-methionine per subunit.</text>
</comment>
<feature type="binding site" evidence="8">
    <location>
        <position position="72"/>
    </location>
    <ligand>
        <name>substrate</name>
    </ligand>
</feature>
<evidence type="ECO:0000256" key="5">
    <source>
        <dbReference type="ARBA" id="ARBA00023004"/>
    </source>
</evidence>
<dbReference type="Proteomes" id="UP000582213">
    <property type="component" value="Unassembled WGS sequence"/>
</dbReference>
<dbReference type="InterPro" id="IPR058240">
    <property type="entry name" value="rSAM_sf"/>
</dbReference>
<comment type="catalytic activity">
    <reaction evidence="8">
        <text>6-carboxy-5,6,7,8-tetrahydropterin + H(+) = 7-carboxy-7-carbaguanine + NH4(+)</text>
        <dbReference type="Rhea" id="RHEA:27974"/>
        <dbReference type="ChEBI" id="CHEBI:15378"/>
        <dbReference type="ChEBI" id="CHEBI:28938"/>
        <dbReference type="ChEBI" id="CHEBI:61032"/>
        <dbReference type="ChEBI" id="CHEBI:61036"/>
        <dbReference type="EC" id="4.3.99.3"/>
    </reaction>
</comment>
<dbReference type="SFLD" id="SFLDS00029">
    <property type="entry name" value="Radical_SAM"/>
    <property type="match status" value="1"/>
</dbReference>
<dbReference type="EMBL" id="JACHFY010000001">
    <property type="protein sequence ID" value="MBB5252338.1"/>
    <property type="molecule type" value="Genomic_DNA"/>
</dbReference>
<dbReference type="GeneID" id="42801255"/>
<dbReference type="EC" id="4.3.99.3" evidence="8"/>
<gene>
    <name evidence="8" type="primary">queE</name>
    <name evidence="11" type="ORF">D1869_08370</name>
    <name evidence="10" type="ORF">HNQ62_000056</name>
</gene>
<evidence type="ECO:0000256" key="6">
    <source>
        <dbReference type="ARBA" id="ARBA00023014"/>
    </source>
</evidence>
<evidence type="ECO:0000313" key="10">
    <source>
        <dbReference type="EMBL" id="MBB5252338.1"/>
    </source>
</evidence>
<reference evidence="10 13" key="2">
    <citation type="submission" date="2020-08" db="EMBL/GenBank/DDBJ databases">
        <title>Genomic Encyclopedia of Type Strains, Phase IV (KMG-IV): sequencing the most valuable type-strain genomes for metagenomic binning, comparative biology and taxonomic classification.</title>
        <authorList>
            <person name="Goeker M."/>
        </authorList>
    </citation>
    <scope>NUCLEOTIDE SEQUENCE [LARGE SCALE GENOMIC DNA]</scope>
    <source>
        <strain evidence="10 13">DSM 12421</strain>
    </source>
</reference>
<dbReference type="RefSeq" id="WP_156014691.1">
    <property type="nucleotide sequence ID" value="NZ_CP045484.1"/>
</dbReference>
<feature type="domain" description="Radical SAM core" evidence="9">
    <location>
        <begin position="19"/>
        <end position="212"/>
    </location>
</feature>
<keyword evidence="1 8" id="KW-0004">4Fe-4S</keyword>
<dbReference type="GO" id="GO:1904047">
    <property type="term" value="F:S-adenosyl-L-methionine binding"/>
    <property type="evidence" value="ECO:0007669"/>
    <property type="project" value="UniProtKB-UniRule"/>
</dbReference>
<dbReference type="Gene3D" id="3.20.20.70">
    <property type="entry name" value="Aldolase class I"/>
    <property type="match status" value="1"/>
</dbReference>
<keyword evidence="6 8" id="KW-0411">Iron-sulfur</keyword>
<dbReference type="PANTHER" id="PTHR42836">
    <property type="entry name" value="7-CARBOXY-7-DEAZAGUANINE SYNTHASE"/>
    <property type="match status" value="1"/>
</dbReference>
<keyword evidence="5 8" id="KW-0408">Iron</keyword>
<dbReference type="OrthoDB" id="371936at2157"/>
<evidence type="ECO:0000256" key="8">
    <source>
        <dbReference type="HAMAP-Rule" id="MF_00917"/>
    </source>
</evidence>
<comment type="caution">
    <text evidence="8">Lacks conserved residue(s) required for the propagation of feature annotation.</text>
</comment>
<dbReference type="InterPro" id="IPR013785">
    <property type="entry name" value="Aldolase_TIM"/>
</dbReference>
<organism evidence="11 12">
    <name type="scientific">Sulfurisphaera ohwakuensis</name>
    <dbReference type="NCBI Taxonomy" id="69656"/>
    <lineage>
        <taxon>Archaea</taxon>
        <taxon>Thermoproteota</taxon>
        <taxon>Thermoprotei</taxon>
        <taxon>Sulfolobales</taxon>
        <taxon>Sulfolobaceae</taxon>
        <taxon>Sulfurisphaera</taxon>
    </lineage>
</organism>
<feature type="binding site" evidence="8">
    <location>
        <begin position="13"/>
        <end position="15"/>
    </location>
    <ligand>
        <name>substrate</name>
    </ligand>
</feature>
<evidence type="ECO:0000256" key="3">
    <source>
        <dbReference type="ARBA" id="ARBA00022723"/>
    </source>
</evidence>
<feature type="binding site" evidence="8">
    <location>
        <begin position="38"/>
        <end position="40"/>
    </location>
    <ligand>
        <name>S-adenosyl-L-methionine</name>
        <dbReference type="ChEBI" id="CHEBI:59789"/>
    </ligand>
</feature>
<feature type="binding site" evidence="8">
    <location>
        <begin position="119"/>
        <end position="121"/>
    </location>
    <ligand>
        <name>S-adenosyl-L-methionine</name>
        <dbReference type="ChEBI" id="CHEBI:59789"/>
    </ligand>
</feature>
<dbReference type="InterPro" id="IPR007197">
    <property type="entry name" value="rSAM"/>
</dbReference>
<feature type="binding site" evidence="8">
    <location>
        <position position="28"/>
    </location>
    <ligand>
        <name>substrate</name>
    </ligand>
</feature>
<comment type="function">
    <text evidence="8">Catalyzes the complex heterocyclic radical-mediated conversion of 6-carboxy-5,6,7,8-tetrahydropterin (CPH4) to 7-carboxy-7-deazaguanine (CDG), a step common to the biosynthetic pathways of all 7-deazapurine-containing compounds.</text>
</comment>
<evidence type="ECO:0000313" key="11">
    <source>
        <dbReference type="EMBL" id="QGR17200.1"/>
    </source>
</evidence>
<dbReference type="UniPathway" id="UPA00391"/>
<reference evidence="11 12" key="1">
    <citation type="submission" date="2019-10" db="EMBL/GenBank/DDBJ databases">
        <title>Genome Sequences from Six Type Strain Members of the Archaeal Family Sulfolobaceae: Acidianus ambivalens, Acidianus infernus, Metallosphaera prunae, Stygiolobus azoricus, Sulfolobus metallicus, and Sulfurisphaera ohwakuensis.</title>
        <authorList>
            <person name="Counts J.A."/>
            <person name="Kelly R.M."/>
        </authorList>
    </citation>
    <scope>NUCLEOTIDE SEQUENCE [LARGE SCALE GENOMIC DNA]</scope>
    <source>
        <strain evidence="11 12">TA-1</strain>
    </source>
</reference>
<keyword evidence="3 8" id="KW-0479">Metal-binding</keyword>
<comment type="cofactor">
    <cofactor evidence="8">
        <name>[4Fe-4S] cluster</name>
        <dbReference type="ChEBI" id="CHEBI:49883"/>
    </cofactor>
    <text evidence="8">Binds 1 [4Fe-4S] cluster. The cluster is coordinated with 3 cysteines and an exchangeable S-adenosyl-L-methionine.</text>
</comment>
<evidence type="ECO:0000259" key="9">
    <source>
        <dbReference type="PROSITE" id="PS51918"/>
    </source>
</evidence>
<dbReference type="InterPro" id="IPR024924">
    <property type="entry name" value="7-CO-7-deazaguanine_synth-like"/>
</dbReference>
<dbReference type="GO" id="GO:0051539">
    <property type="term" value="F:4 iron, 4 sulfur cluster binding"/>
    <property type="evidence" value="ECO:0007669"/>
    <property type="project" value="UniProtKB-UniRule"/>
</dbReference>
<protein>
    <recommendedName>
        <fullName evidence="8">7-carboxy-7-deazaguanine synthase</fullName>
        <shortName evidence="8">CDG synthase</shortName>
        <ecNumber evidence="8">4.3.99.3</ecNumber>
    </recommendedName>
    <alternativeName>
        <fullName evidence="8">Archaeosine biosynthesis protein QueE</fullName>
    </alternativeName>
</protein>
<comment type="pathway">
    <text evidence="8">Purine metabolism; 7-cyano-7-deazaguanine biosynthesis.</text>
</comment>
<accession>A0A650CHC7</accession>
<dbReference type="HAMAP" id="MF_00917">
    <property type="entry name" value="QueE"/>
    <property type="match status" value="1"/>
</dbReference>
<feature type="binding site" evidence="8">
    <location>
        <position position="74"/>
    </location>
    <ligand>
        <name>S-adenosyl-L-methionine</name>
        <dbReference type="ChEBI" id="CHEBI:59789"/>
    </ligand>
</feature>
<dbReference type="PIRSF" id="PIRSF000370">
    <property type="entry name" value="QueE"/>
    <property type="match status" value="1"/>
</dbReference>
<feature type="binding site" evidence="8">
    <location>
        <position position="32"/>
    </location>
    <ligand>
        <name>[4Fe-4S] cluster</name>
        <dbReference type="ChEBI" id="CHEBI:49883"/>
        <note>4Fe-4S-S-AdoMet</note>
    </ligand>
</feature>
<evidence type="ECO:0000256" key="2">
    <source>
        <dbReference type="ARBA" id="ARBA00022691"/>
    </source>
</evidence>
<dbReference type="Pfam" id="PF04055">
    <property type="entry name" value="Radical_SAM"/>
    <property type="match status" value="1"/>
</dbReference>